<dbReference type="Proteomes" id="UP000068196">
    <property type="component" value="Chromosome"/>
</dbReference>
<feature type="domain" description="Helicase C-terminal" evidence="3">
    <location>
        <begin position="656"/>
        <end position="816"/>
    </location>
</feature>
<dbReference type="Pfam" id="PF00271">
    <property type="entry name" value="Helicase_C"/>
    <property type="match status" value="1"/>
</dbReference>
<dbReference type="InterPro" id="IPR049730">
    <property type="entry name" value="SNF2/RAD54-like_C"/>
</dbReference>
<dbReference type="CDD" id="cd18793">
    <property type="entry name" value="SF2_C_SNF"/>
    <property type="match status" value="1"/>
</dbReference>
<organism evidence="4 5">
    <name type="scientific">Caldimicrobium thiodismutans</name>
    <dbReference type="NCBI Taxonomy" id="1653476"/>
    <lineage>
        <taxon>Bacteria</taxon>
        <taxon>Pseudomonadati</taxon>
        <taxon>Thermodesulfobacteriota</taxon>
        <taxon>Thermodesulfobacteria</taxon>
        <taxon>Thermodesulfobacteriales</taxon>
        <taxon>Thermodesulfobacteriaceae</taxon>
        <taxon>Caldimicrobium</taxon>
    </lineage>
</organism>
<dbReference type="PANTHER" id="PTHR45766">
    <property type="entry name" value="DNA ANNEALING HELICASE AND ENDONUCLEASE ZRANB3 FAMILY MEMBER"/>
    <property type="match status" value="1"/>
</dbReference>
<evidence type="ECO:0000259" key="2">
    <source>
        <dbReference type="PROSITE" id="PS51192"/>
    </source>
</evidence>
<keyword evidence="4" id="KW-0547">Nucleotide-binding</keyword>
<dbReference type="OrthoDB" id="9814088at2"/>
<dbReference type="GO" id="GO:0005524">
    <property type="term" value="F:ATP binding"/>
    <property type="evidence" value="ECO:0007669"/>
    <property type="project" value="InterPro"/>
</dbReference>
<dbReference type="PROSITE" id="PS51194">
    <property type="entry name" value="HELICASE_CTER"/>
    <property type="match status" value="1"/>
</dbReference>
<evidence type="ECO:0000313" key="4">
    <source>
        <dbReference type="EMBL" id="BAU22618.1"/>
    </source>
</evidence>
<dbReference type="PROSITE" id="PS51192">
    <property type="entry name" value="HELICASE_ATP_BIND_1"/>
    <property type="match status" value="1"/>
</dbReference>
<dbReference type="KEGG" id="cthi:THC_0218"/>
<evidence type="ECO:0000256" key="1">
    <source>
        <dbReference type="ARBA" id="ARBA00022801"/>
    </source>
</evidence>
<dbReference type="InterPro" id="IPR014001">
    <property type="entry name" value="Helicase_ATP-bd"/>
</dbReference>
<dbReference type="Gene3D" id="3.40.50.300">
    <property type="entry name" value="P-loop containing nucleotide triphosphate hydrolases"/>
    <property type="match status" value="2"/>
</dbReference>
<dbReference type="SUPFAM" id="SSF52540">
    <property type="entry name" value="P-loop containing nucleoside triphosphate hydrolases"/>
    <property type="match status" value="2"/>
</dbReference>
<protein>
    <submittedName>
        <fullName evidence="4">Helicase</fullName>
    </submittedName>
</protein>
<proteinExistence type="predicted"/>
<dbReference type="InterPro" id="IPR027417">
    <property type="entry name" value="P-loop_NTPase"/>
</dbReference>
<dbReference type="Pfam" id="PF13091">
    <property type="entry name" value="PLDc_2"/>
    <property type="match status" value="1"/>
</dbReference>
<dbReference type="STRING" id="1653476.THC_0218"/>
<reference evidence="4 5" key="1">
    <citation type="journal article" date="2016" name="Int. J. Syst. Evol. Microbiol.">
        <title>Caldimicrobium thiodismutans sp. nov., a sulfur-disproportionating bacterium isolated from a hot spring, and emended description of the genus Caldimicrobium.</title>
        <authorList>
            <person name="Kojima H."/>
            <person name="Umezawa K."/>
            <person name="Fukui M."/>
        </authorList>
    </citation>
    <scope>NUCLEOTIDE SEQUENCE [LARGE SCALE GENOMIC DNA]</scope>
    <source>
        <strain evidence="4 5">TF1</strain>
    </source>
</reference>
<keyword evidence="4" id="KW-0067">ATP-binding</keyword>
<dbReference type="GO" id="GO:0004386">
    <property type="term" value="F:helicase activity"/>
    <property type="evidence" value="ECO:0007669"/>
    <property type="project" value="UniProtKB-KW"/>
</dbReference>
<dbReference type="GO" id="GO:0003677">
    <property type="term" value="F:DNA binding"/>
    <property type="evidence" value="ECO:0007669"/>
    <property type="project" value="InterPro"/>
</dbReference>
<gene>
    <name evidence="4" type="ORF">THC_0218</name>
</gene>
<dbReference type="RefSeq" id="WP_068516512.1">
    <property type="nucleotide sequence ID" value="NZ_AP014945.1"/>
</dbReference>
<keyword evidence="1" id="KW-0378">Hydrolase</keyword>
<dbReference type="SMART" id="SM00490">
    <property type="entry name" value="HELICc"/>
    <property type="match status" value="1"/>
</dbReference>
<sequence length="1088" mass="126414">MKAHTDLTFIVNEPGHTLKDRFEKLIKDCKFFDCLVAYFYISGFHAISKALEKTERIRILIGLGINKEAYELVKSAKDRPQNLCQLSHSETKEIIEKAIVDELADSEDSLQVEEGVKKFVEWIRSEKLQIRAYPSQTLHAKLYIMTFKEGDRDIGRVITGSSNFTYSGLVDNLEFNVELKNRADYEFAKSKFEELWRDSVDVNEKFIQTINEKTWLNQNITPYELYLKFLYEYFKEELSRTDEIFTKYLPENFKRFEYQEQAILNAKKILEEYGGVFISDVVGLGKTYVATMLAAQLDGRTLVIAPPALLNENNPGSWINIIRDFHIPAKCCSIGKLDEAKAFIERYENTDHPVKNIIIDESHRFRNETTISYEDIAEICRGKRVILVSATPYNNSPTDILAQIKLFQNPRKSTIPGVPNLEDFFGKLEARLKKVDRQKDYNKFLEITKINAKEIRDKVLKYLMVRRTRSEIEKYFAEDLNKNNVKFPDVENPKPFYYQLNDDEDRIFMETVKLITQDFNYARYKPLLYLKKSISPLEAQSQRNMGGFMKVLLVKRLESSFYAFRKSIDRFIRSYETFIKEYEKGNVYISKGYINKIFELLEQGDDETIQRLIDEGKAERYDSEDFSPDFEKDLKNDLEILKKIKSMWENIKRDPKIQKLINELKNNSILKNKKIIIFTESKETAEYLTEHINSEIGEIALLFHGSSSESIRDKVIENFDARAKNKRSYYRILVTTEVLSEGVNLHQSNIVINYDIPWNPTRLMQRVGRINRIDTPHDRIYIFNFFPTRQADSEIELTNIARSKIEAFLTLLGGDSAILTEGEPVSSHELFDKLLSKKTITEEDEEEESELKYLRIIEDIRDKNPELFERIKGLPKKARSAKAGCNTGTLAYESNTDKNVCATSDALLTFFRKGKLMKFFLSNKEKTIELDFITAAKILESTQDEKRVKLPLKSYYELLNKNKNAFFNATMEEEMIETTGRRGGGSSSVKLLKILKATQKNSKQLTEEQEDYLKKVITRLEEGSLPKQTVKRILSELNKLGTEIQNPLKVIGILQREISPAFLKSHYAETSAITEGKREVILSLYLAR</sequence>
<dbReference type="GO" id="GO:0016787">
    <property type="term" value="F:hydrolase activity"/>
    <property type="evidence" value="ECO:0007669"/>
    <property type="project" value="UniProtKB-KW"/>
</dbReference>
<dbReference type="InterPro" id="IPR001650">
    <property type="entry name" value="Helicase_C-like"/>
</dbReference>
<dbReference type="SMART" id="SM00487">
    <property type="entry name" value="DEXDc"/>
    <property type="match status" value="1"/>
</dbReference>
<dbReference type="AlphaFoldDB" id="A0A0U4W0B7"/>
<dbReference type="PANTHER" id="PTHR45766:SF6">
    <property type="entry name" value="SWI_SNF-RELATED MATRIX-ASSOCIATED ACTIN-DEPENDENT REGULATOR OF CHROMATIN SUBFAMILY A-LIKE PROTEIN 1"/>
    <property type="match status" value="1"/>
</dbReference>
<dbReference type="EMBL" id="AP014945">
    <property type="protein sequence ID" value="BAU22618.1"/>
    <property type="molecule type" value="Genomic_DNA"/>
</dbReference>
<dbReference type="Gene3D" id="3.30.870.10">
    <property type="entry name" value="Endonuclease Chain A"/>
    <property type="match status" value="1"/>
</dbReference>
<reference evidence="5" key="2">
    <citation type="journal article" date="2016" name="Int. J. Syst. Evol. Microbiol.">
        <title>Caldimicrobium thiodismutans sp. nov., a sulfur-disproportionating bacterium isolated from a hot spring.</title>
        <authorList>
            <person name="Kojima H."/>
            <person name="Umezawa K."/>
            <person name="Fukui M."/>
        </authorList>
    </citation>
    <scope>NUCLEOTIDE SEQUENCE [LARGE SCALE GENOMIC DNA]</scope>
    <source>
        <strain evidence="5">TF1</strain>
    </source>
</reference>
<keyword evidence="4" id="KW-0347">Helicase</keyword>
<dbReference type="InterPro" id="IPR025202">
    <property type="entry name" value="PLD-like_dom"/>
</dbReference>
<name>A0A0U4W0B7_9BACT</name>
<dbReference type="Pfam" id="PF04851">
    <property type="entry name" value="ResIII"/>
    <property type="match status" value="1"/>
</dbReference>
<dbReference type="PATRIC" id="fig|1653476.3.peg.224"/>
<feature type="domain" description="Helicase ATP-binding" evidence="2">
    <location>
        <begin position="267"/>
        <end position="410"/>
    </location>
</feature>
<dbReference type="SUPFAM" id="SSF56024">
    <property type="entry name" value="Phospholipase D/nuclease"/>
    <property type="match status" value="1"/>
</dbReference>
<evidence type="ECO:0000313" key="5">
    <source>
        <dbReference type="Proteomes" id="UP000068196"/>
    </source>
</evidence>
<accession>A0A0U4W0B7</accession>
<dbReference type="CDD" id="cd09178">
    <property type="entry name" value="PLDc_N_Snf2_like"/>
    <property type="match status" value="1"/>
</dbReference>
<evidence type="ECO:0000259" key="3">
    <source>
        <dbReference type="PROSITE" id="PS51194"/>
    </source>
</evidence>
<keyword evidence="5" id="KW-1185">Reference proteome</keyword>
<dbReference type="InterPro" id="IPR006935">
    <property type="entry name" value="Helicase/UvrB_N"/>
</dbReference>